<keyword evidence="3" id="KW-1185">Reference proteome</keyword>
<keyword evidence="1" id="KW-0472">Membrane</keyword>
<comment type="caution">
    <text evidence="2">The sequence shown here is derived from an EMBL/GenBank/DDBJ whole genome shotgun (WGS) entry which is preliminary data.</text>
</comment>
<evidence type="ECO:0000313" key="2">
    <source>
        <dbReference type="EMBL" id="MFD2234763.1"/>
    </source>
</evidence>
<dbReference type="Proteomes" id="UP001597296">
    <property type="component" value="Unassembled WGS sequence"/>
</dbReference>
<evidence type="ECO:0000256" key="1">
    <source>
        <dbReference type="SAM" id="Phobius"/>
    </source>
</evidence>
<reference evidence="3" key="1">
    <citation type="journal article" date="2019" name="Int. J. Syst. Evol. Microbiol.">
        <title>The Global Catalogue of Microorganisms (GCM) 10K type strain sequencing project: providing services to taxonomists for standard genome sequencing and annotation.</title>
        <authorList>
            <consortium name="The Broad Institute Genomics Platform"/>
            <consortium name="The Broad Institute Genome Sequencing Center for Infectious Disease"/>
            <person name="Wu L."/>
            <person name="Ma J."/>
        </authorList>
    </citation>
    <scope>NUCLEOTIDE SEQUENCE [LARGE SCALE GENOMIC DNA]</scope>
    <source>
        <strain evidence="3">KCTC 15012</strain>
    </source>
</reference>
<accession>A0ABW5CFL9</accession>
<feature type="transmembrane region" description="Helical" evidence="1">
    <location>
        <begin position="20"/>
        <end position="44"/>
    </location>
</feature>
<gene>
    <name evidence="2" type="ORF">ACFSNB_13195</name>
</gene>
<evidence type="ECO:0008006" key="4">
    <source>
        <dbReference type="Google" id="ProtNLM"/>
    </source>
</evidence>
<sequence>MLDEFPELVGNGVDLQKEVLSHFGLLFSGYALLEAAIQNFYIFYEQRRAVMAGELKNLQDWQSNHDKLERKAFSATLGGLITLVSKCPEISPGIGELKDLKKSRNYFAHHFFRAENDKLFSEAASLHLIFGMNELRHRVKMAENFVEVASIDIIKEMYAGQNFEEMVADCMKEIESVAVRSPCMDFGWISEE</sequence>
<keyword evidence="1" id="KW-1133">Transmembrane helix</keyword>
<protein>
    <recommendedName>
        <fullName evidence="4">HEPN AbiU2-like domain-containing protein</fullName>
    </recommendedName>
</protein>
<dbReference type="EMBL" id="JBHUIY010000027">
    <property type="protein sequence ID" value="MFD2234763.1"/>
    <property type="molecule type" value="Genomic_DNA"/>
</dbReference>
<organism evidence="2 3">
    <name type="scientific">Phaeospirillum tilakii</name>
    <dbReference type="NCBI Taxonomy" id="741673"/>
    <lineage>
        <taxon>Bacteria</taxon>
        <taxon>Pseudomonadati</taxon>
        <taxon>Pseudomonadota</taxon>
        <taxon>Alphaproteobacteria</taxon>
        <taxon>Rhodospirillales</taxon>
        <taxon>Rhodospirillaceae</taxon>
        <taxon>Phaeospirillum</taxon>
    </lineage>
</organism>
<name>A0ABW5CFL9_9PROT</name>
<proteinExistence type="predicted"/>
<evidence type="ECO:0000313" key="3">
    <source>
        <dbReference type="Proteomes" id="UP001597296"/>
    </source>
</evidence>
<keyword evidence="1" id="KW-0812">Transmembrane</keyword>
<dbReference type="RefSeq" id="WP_377317303.1">
    <property type="nucleotide sequence ID" value="NZ_JBHUIY010000027.1"/>
</dbReference>